<feature type="domain" description="Chitin-binding type-2" evidence="7">
    <location>
        <begin position="274"/>
        <end position="347"/>
    </location>
</feature>
<protein>
    <recommendedName>
        <fullName evidence="7">Chitin-binding type-2 domain-containing protein</fullName>
    </recommendedName>
</protein>
<dbReference type="Proteomes" id="UP001497623">
    <property type="component" value="Unassembled WGS sequence"/>
</dbReference>
<dbReference type="Gene3D" id="2.170.140.10">
    <property type="entry name" value="Chitin binding domain"/>
    <property type="match status" value="2"/>
</dbReference>
<evidence type="ECO:0000256" key="6">
    <source>
        <dbReference type="SAM" id="SignalP"/>
    </source>
</evidence>
<evidence type="ECO:0000259" key="7">
    <source>
        <dbReference type="PROSITE" id="PS50940"/>
    </source>
</evidence>
<dbReference type="Pfam" id="PF01607">
    <property type="entry name" value="CBM_14"/>
    <property type="match status" value="1"/>
</dbReference>
<dbReference type="InterPro" id="IPR051940">
    <property type="entry name" value="Chitin_bind-dev_reg"/>
</dbReference>
<dbReference type="InterPro" id="IPR036508">
    <property type="entry name" value="Chitin-bd_dom_sf"/>
</dbReference>
<dbReference type="AlphaFoldDB" id="A0AAV2PU06"/>
<feature type="non-terminal residue" evidence="8">
    <location>
        <position position="1"/>
    </location>
</feature>
<keyword evidence="4" id="KW-1015">Disulfide bond</keyword>
<comment type="caution">
    <text evidence="8">The sequence shown here is derived from an EMBL/GenBank/DDBJ whole genome shotgun (WGS) entry which is preliminary data.</text>
</comment>
<feature type="signal peptide" evidence="6">
    <location>
        <begin position="1"/>
        <end position="26"/>
    </location>
</feature>
<dbReference type="InterPro" id="IPR002557">
    <property type="entry name" value="Chitin-bd_dom"/>
</dbReference>
<name>A0AAV2PU06_MEGNR</name>
<feature type="chain" id="PRO_5043954463" description="Chitin-binding type-2 domain-containing protein" evidence="6">
    <location>
        <begin position="27"/>
        <end position="365"/>
    </location>
</feature>
<evidence type="ECO:0000313" key="9">
    <source>
        <dbReference type="Proteomes" id="UP001497623"/>
    </source>
</evidence>
<dbReference type="GO" id="GO:0008061">
    <property type="term" value="F:chitin binding"/>
    <property type="evidence" value="ECO:0007669"/>
    <property type="project" value="UniProtKB-KW"/>
</dbReference>
<sequence>SVSAFYQVIMLYCVLLSTLMVSFVAAQPHEIELECQAEGRFPHPGDCGSFVDCTPVEDGDFLLKTRSCGGRAFHPTMKKCVDLEKVAGCKPRAPKALQSDPKLKHICEGVDGDFVCGDCVTLVNCIDGTAYPEPCEHDTMCAIKNTFAGGVCYPQEPLECTCEKPNVFHKDYYSISKFFFCETEGSKPQVHACPEGMRFDDEKRQCANINGLPACNTIGVFANEKDCTEYYTCIFATDGWVQKPFSCSNETSDHLMYNEVSGQCEDPCDWKAEEFTCSSEGRFSDPTDCSKYYECISDPAVTAGEEVPGVPEFISTHHECPEDYVWNQTVKNGFGHCVPSDAESCKPIVSNSCSVPAEWCEAVEE</sequence>
<evidence type="ECO:0000313" key="8">
    <source>
        <dbReference type="EMBL" id="CAL4065159.1"/>
    </source>
</evidence>
<keyword evidence="5" id="KW-0325">Glycoprotein</keyword>
<organism evidence="8 9">
    <name type="scientific">Meganyctiphanes norvegica</name>
    <name type="common">Northern krill</name>
    <name type="synonym">Thysanopoda norvegica</name>
    <dbReference type="NCBI Taxonomy" id="48144"/>
    <lineage>
        <taxon>Eukaryota</taxon>
        <taxon>Metazoa</taxon>
        <taxon>Ecdysozoa</taxon>
        <taxon>Arthropoda</taxon>
        <taxon>Crustacea</taxon>
        <taxon>Multicrustacea</taxon>
        <taxon>Malacostraca</taxon>
        <taxon>Eumalacostraca</taxon>
        <taxon>Eucarida</taxon>
        <taxon>Euphausiacea</taxon>
        <taxon>Euphausiidae</taxon>
        <taxon>Meganyctiphanes</taxon>
    </lineage>
</organism>
<dbReference type="PROSITE" id="PS50940">
    <property type="entry name" value="CHIT_BIND_II"/>
    <property type="match status" value="2"/>
</dbReference>
<keyword evidence="3" id="KW-0677">Repeat</keyword>
<feature type="domain" description="Chitin-binding type-2" evidence="7">
    <location>
        <begin position="157"/>
        <end position="217"/>
    </location>
</feature>
<dbReference type="GO" id="GO:0005576">
    <property type="term" value="C:extracellular region"/>
    <property type="evidence" value="ECO:0007669"/>
    <property type="project" value="InterPro"/>
</dbReference>
<keyword evidence="2 6" id="KW-0732">Signal</keyword>
<evidence type="ECO:0000256" key="4">
    <source>
        <dbReference type="ARBA" id="ARBA00023157"/>
    </source>
</evidence>
<reference evidence="8 9" key="1">
    <citation type="submission" date="2024-05" db="EMBL/GenBank/DDBJ databases">
        <authorList>
            <person name="Wallberg A."/>
        </authorList>
    </citation>
    <scope>NUCLEOTIDE SEQUENCE [LARGE SCALE GENOMIC DNA]</scope>
</reference>
<dbReference type="PANTHER" id="PTHR23301">
    <property type="entry name" value="CHITIN BINDING PERITROPHIN-A"/>
    <property type="match status" value="1"/>
</dbReference>
<keyword evidence="1" id="KW-0147">Chitin-binding</keyword>
<gene>
    <name evidence="8" type="ORF">MNOR_LOCUS4617</name>
</gene>
<evidence type="ECO:0000256" key="1">
    <source>
        <dbReference type="ARBA" id="ARBA00022669"/>
    </source>
</evidence>
<accession>A0AAV2PU06</accession>
<proteinExistence type="predicted"/>
<keyword evidence="9" id="KW-1185">Reference proteome</keyword>
<evidence type="ECO:0000256" key="3">
    <source>
        <dbReference type="ARBA" id="ARBA00022737"/>
    </source>
</evidence>
<dbReference type="SMART" id="SM00494">
    <property type="entry name" value="ChtBD2"/>
    <property type="match status" value="3"/>
</dbReference>
<dbReference type="EMBL" id="CAXKWB010001702">
    <property type="protein sequence ID" value="CAL4065159.1"/>
    <property type="molecule type" value="Genomic_DNA"/>
</dbReference>
<dbReference type="SUPFAM" id="SSF57625">
    <property type="entry name" value="Invertebrate chitin-binding proteins"/>
    <property type="match status" value="4"/>
</dbReference>
<dbReference type="PANTHER" id="PTHR23301:SF106">
    <property type="entry name" value="CHITIN-BINDING TYPE-2 DOMAIN-CONTAINING PROTEIN-RELATED"/>
    <property type="match status" value="1"/>
</dbReference>
<evidence type="ECO:0000256" key="2">
    <source>
        <dbReference type="ARBA" id="ARBA00022729"/>
    </source>
</evidence>
<evidence type="ECO:0000256" key="5">
    <source>
        <dbReference type="ARBA" id="ARBA00023180"/>
    </source>
</evidence>